<keyword evidence="2" id="KW-0378">Hydrolase</keyword>
<dbReference type="Gene3D" id="3.20.20.80">
    <property type="entry name" value="Glycosidases"/>
    <property type="match status" value="1"/>
</dbReference>
<dbReference type="Proteomes" id="UP000332515">
    <property type="component" value="Unassembled WGS sequence"/>
</dbReference>
<dbReference type="EMBL" id="VWNA01000001">
    <property type="protein sequence ID" value="MQT12723.1"/>
    <property type="molecule type" value="Genomic_DNA"/>
</dbReference>
<evidence type="ECO:0000313" key="2">
    <source>
        <dbReference type="EMBL" id="MQT12723.1"/>
    </source>
</evidence>
<organism evidence="2 3">
    <name type="scientific">Segnochrobactrum spirostomi</name>
    <dbReference type="NCBI Taxonomy" id="2608987"/>
    <lineage>
        <taxon>Bacteria</taxon>
        <taxon>Pseudomonadati</taxon>
        <taxon>Pseudomonadota</taxon>
        <taxon>Alphaproteobacteria</taxon>
        <taxon>Hyphomicrobiales</taxon>
        <taxon>Segnochrobactraceae</taxon>
        <taxon>Segnochrobactrum</taxon>
    </lineage>
</organism>
<comment type="caution">
    <text evidence="2">The sequence shown here is derived from an EMBL/GenBank/DDBJ whole genome shotgun (WGS) entry which is preliminary data.</text>
</comment>
<feature type="signal peptide" evidence="1">
    <location>
        <begin position="1"/>
        <end position="22"/>
    </location>
</feature>
<dbReference type="RefSeq" id="WP_153479956.1">
    <property type="nucleotide sequence ID" value="NZ_VWNA01000001.1"/>
</dbReference>
<evidence type="ECO:0000313" key="3">
    <source>
        <dbReference type="Proteomes" id="UP000332515"/>
    </source>
</evidence>
<reference evidence="2 3" key="1">
    <citation type="submission" date="2019-09" db="EMBL/GenBank/DDBJ databases">
        <title>Segnochrobactrum spirostomi gen. nov., sp. nov., isolated from the ciliate Spirostomum cf. yagiui and description of a novel family, Segnochrobactraceae fam. nov. within the order Rhizobiales of the class Alphaproteobacteria.</title>
        <authorList>
            <person name="Akter S."/>
            <person name="Shazib S.U.A."/>
            <person name="Shin M.K."/>
        </authorList>
    </citation>
    <scope>NUCLEOTIDE SEQUENCE [LARGE SCALE GENOMIC DNA]</scope>
    <source>
        <strain evidence="2 3">Sp-1</strain>
    </source>
</reference>
<dbReference type="SUPFAM" id="SSF51445">
    <property type="entry name" value="(Trans)glycosidases"/>
    <property type="match status" value="1"/>
</dbReference>
<dbReference type="InterPro" id="IPR017853">
    <property type="entry name" value="GH"/>
</dbReference>
<dbReference type="GO" id="GO:0016787">
    <property type="term" value="F:hydrolase activity"/>
    <property type="evidence" value="ECO:0007669"/>
    <property type="project" value="UniProtKB-KW"/>
</dbReference>
<protein>
    <submittedName>
        <fullName evidence="2">Glycosyl hydrolase</fullName>
    </submittedName>
</protein>
<keyword evidence="3" id="KW-1185">Reference proteome</keyword>
<sequence>MRRGGRPGLLLAALMGAATLTAGTVPAAKAADVRVSGPDILVDGRPFRVRGAAALSHFELLKALGADALRTYGGDGAAELAAAHRLGFKVLFGLWLEPPRRGFDYADGARVEAQLQAIEAMVRARKDDTAVLLWGIGNEIELEAPDPDPALRAVEAAARRVKAIDPARPTMAVLADVGTDKVIRLKALAPSIDVLGLNSYGEALPSLVGRARAQGWTGPIVVTELGVVGQWQVPTTPWGAPIEPTSTVKSGLLDRYLGAIEDAGAGDIAFLWGQKQEVTPTWHGLLTADGDWMQSAEVLAAHWGGSVPGDDRAPHIERLAFEGAGIGGAASAGSAAGSWDQWGSWDRGVTAHAVLAASDPDGDPLTATWTILEESRDRRTGGDAETVPPAHPEGLATGGLQGATIAGLAPGHYRLFVTVADGKGAVATGNLPFEVR</sequence>
<dbReference type="AlphaFoldDB" id="A0A6A7Y1B8"/>
<accession>A0A6A7Y1B8</accession>
<evidence type="ECO:0000256" key="1">
    <source>
        <dbReference type="SAM" id="SignalP"/>
    </source>
</evidence>
<feature type="chain" id="PRO_5025437707" evidence="1">
    <location>
        <begin position="23"/>
        <end position="436"/>
    </location>
</feature>
<keyword evidence="1" id="KW-0732">Signal</keyword>
<name>A0A6A7Y1B8_9HYPH</name>
<proteinExistence type="predicted"/>
<gene>
    <name evidence="2" type="ORF">F0357_08675</name>
</gene>